<reference evidence="3" key="1">
    <citation type="submission" date="2016-06" db="EMBL/GenBank/DDBJ databases">
        <title>Parallel loss of symbiosis genes in relatives of nitrogen-fixing non-legume Parasponia.</title>
        <authorList>
            <person name="Van Velzen R."/>
            <person name="Holmer R."/>
            <person name="Bu F."/>
            <person name="Rutten L."/>
            <person name="Van Zeijl A."/>
            <person name="Liu W."/>
            <person name="Santuari L."/>
            <person name="Cao Q."/>
            <person name="Sharma T."/>
            <person name="Shen D."/>
            <person name="Roswanjaya Y."/>
            <person name="Wardhani T."/>
            <person name="Kalhor M.S."/>
            <person name="Jansen J."/>
            <person name="Van den Hoogen J."/>
            <person name="Gungor B."/>
            <person name="Hartog M."/>
            <person name="Hontelez J."/>
            <person name="Verver J."/>
            <person name="Yang W.-C."/>
            <person name="Schijlen E."/>
            <person name="Repin R."/>
            <person name="Schilthuizen M."/>
            <person name="Schranz E."/>
            <person name="Heidstra R."/>
            <person name="Miyata K."/>
            <person name="Fedorova E."/>
            <person name="Kohlen W."/>
            <person name="Bisseling T."/>
            <person name="Smit S."/>
            <person name="Geurts R."/>
        </authorList>
    </citation>
    <scope>NUCLEOTIDE SEQUENCE [LARGE SCALE GENOMIC DNA]</scope>
    <source>
        <strain evidence="3">cv. WU1-14</strain>
    </source>
</reference>
<keyword evidence="1" id="KW-1133">Transmembrane helix</keyword>
<dbReference type="OrthoDB" id="1730677at2759"/>
<evidence type="ECO:0000256" key="1">
    <source>
        <dbReference type="SAM" id="Phobius"/>
    </source>
</evidence>
<accession>A0A2P5BUH7</accession>
<dbReference type="AlphaFoldDB" id="A0A2P5BUH7"/>
<gene>
    <name evidence="2" type="ORF">PanWU01x14_209530</name>
</gene>
<comment type="caution">
    <text evidence="2">The sequence shown here is derived from an EMBL/GenBank/DDBJ whole genome shotgun (WGS) entry which is preliminary data.</text>
</comment>
<protein>
    <submittedName>
        <fullName evidence="2">Uncharacterized protein</fullName>
    </submittedName>
</protein>
<keyword evidence="3" id="KW-1185">Reference proteome</keyword>
<feature type="transmembrane region" description="Helical" evidence="1">
    <location>
        <begin position="54"/>
        <end position="75"/>
    </location>
</feature>
<evidence type="ECO:0000313" key="2">
    <source>
        <dbReference type="EMBL" id="PON52429.1"/>
    </source>
</evidence>
<feature type="non-terminal residue" evidence="2">
    <location>
        <position position="1"/>
    </location>
</feature>
<keyword evidence="1" id="KW-0812">Transmembrane</keyword>
<dbReference type="Proteomes" id="UP000237105">
    <property type="component" value="Unassembled WGS sequence"/>
</dbReference>
<evidence type="ECO:0000313" key="3">
    <source>
        <dbReference type="Proteomes" id="UP000237105"/>
    </source>
</evidence>
<sequence length="89" mass="10315">TGLIKAPDPDRFHALLYQKYWDIVGGRMVHICQIVLPNDAFIGLLNKTNVTPHIFYMHILVFLFGHFSVIVNIGFRLRLELFLFLVPGY</sequence>
<keyword evidence="1" id="KW-0472">Membrane</keyword>
<proteinExistence type="predicted"/>
<name>A0A2P5BUH7_PARAD</name>
<dbReference type="EMBL" id="JXTB01000219">
    <property type="protein sequence ID" value="PON52429.1"/>
    <property type="molecule type" value="Genomic_DNA"/>
</dbReference>
<organism evidence="2 3">
    <name type="scientific">Parasponia andersonii</name>
    <name type="common">Sponia andersonii</name>
    <dbReference type="NCBI Taxonomy" id="3476"/>
    <lineage>
        <taxon>Eukaryota</taxon>
        <taxon>Viridiplantae</taxon>
        <taxon>Streptophyta</taxon>
        <taxon>Embryophyta</taxon>
        <taxon>Tracheophyta</taxon>
        <taxon>Spermatophyta</taxon>
        <taxon>Magnoliopsida</taxon>
        <taxon>eudicotyledons</taxon>
        <taxon>Gunneridae</taxon>
        <taxon>Pentapetalae</taxon>
        <taxon>rosids</taxon>
        <taxon>fabids</taxon>
        <taxon>Rosales</taxon>
        <taxon>Cannabaceae</taxon>
        <taxon>Parasponia</taxon>
    </lineage>
</organism>